<dbReference type="AlphaFoldDB" id="A0A8D8Z9Y0"/>
<reference evidence="1" key="1">
    <citation type="submission" date="2021-05" db="EMBL/GenBank/DDBJ databases">
        <authorList>
            <person name="Alioto T."/>
            <person name="Alioto T."/>
            <person name="Gomez Garrido J."/>
        </authorList>
    </citation>
    <scope>NUCLEOTIDE SEQUENCE</scope>
</reference>
<name>A0A8D8Z9Y0_9HEMI</name>
<evidence type="ECO:0000313" key="1">
    <source>
        <dbReference type="EMBL" id="CAG6743853.1"/>
    </source>
</evidence>
<protein>
    <submittedName>
        <fullName evidence="1">Uncharacterized protein</fullName>
    </submittedName>
</protein>
<proteinExistence type="predicted"/>
<organism evidence="1">
    <name type="scientific">Cacopsylla melanoneura</name>
    <dbReference type="NCBI Taxonomy" id="428564"/>
    <lineage>
        <taxon>Eukaryota</taxon>
        <taxon>Metazoa</taxon>
        <taxon>Ecdysozoa</taxon>
        <taxon>Arthropoda</taxon>
        <taxon>Hexapoda</taxon>
        <taxon>Insecta</taxon>
        <taxon>Pterygota</taxon>
        <taxon>Neoptera</taxon>
        <taxon>Paraneoptera</taxon>
        <taxon>Hemiptera</taxon>
        <taxon>Sternorrhyncha</taxon>
        <taxon>Psylloidea</taxon>
        <taxon>Psyllidae</taxon>
        <taxon>Psyllinae</taxon>
        <taxon>Cacopsylla</taxon>
    </lineage>
</organism>
<accession>A0A8D8Z9Y0</accession>
<sequence>MLNNVVHFCSARCFFFSTAAVAPHAWHYKALLYLQPFQNSPKTLAAISTPAFCSHAKFHSPPFDCSPVRPNSFAVAYNILCSFCRREIFDYLDECFLHLFPQQKPLRGLASVLQK</sequence>
<dbReference type="EMBL" id="HBUF01454984">
    <property type="protein sequence ID" value="CAG6743853.1"/>
    <property type="molecule type" value="Transcribed_RNA"/>
</dbReference>